<dbReference type="EMBL" id="QRCF01000017">
    <property type="protein sequence ID" value="RDT90019.1"/>
    <property type="molecule type" value="Genomic_DNA"/>
</dbReference>
<name>A0A0A8J8K3_KLEPN</name>
<dbReference type="Proteomes" id="UP000254657">
    <property type="component" value="Unassembled WGS sequence"/>
</dbReference>
<reference evidence="5" key="6">
    <citation type="submission" date="2018-08" db="EMBL/GenBank/DDBJ databases">
        <title>Klebsiella pneumoniae genome sequencing and assembly.</title>
        <authorList>
            <person name="Martins R.C.R."/>
            <person name="Perdigao-Neto L.V."/>
            <person name="Costa S.F."/>
            <person name="Levin A.S.S."/>
        </authorList>
    </citation>
    <scope>NUCLEOTIDE SEQUENCE</scope>
    <source>
        <strain evidence="5">BC_5001</strain>
    </source>
</reference>
<dbReference type="Proteomes" id="UP000294951">
    <property type="component" value="Unassembled WGS sequence"/>
</dbReference>
<dbReference type="EMBL" id="SMTN01000046">
    <property type="protein sequence ID" value="TDJ92765.1"/>
    <property type="molecule type" value="Genomic_DNA"/>
</dbReference>
<evidence type="ECO:0000313" key="5">
    <source>
        <dbReference type="EMBL" id="RBZ15135.1"/>
    </source>
</evidence>
<evidence type="ECO:0000313" key="8">
    <source>
        <dbReference type="Proteomes" id="UP000294951"/>
    </source>
</evidence>
<dbReference type="GO" id="GO:0016740">
    <property type="term" value="F:transferase activity"/>
    <property type="evidence" value="ECO:0007669"/>
    <property type="project" value="UniProtKB-KW"/>
</dbReference>
<keyword evidence="2" id="KW-0808">Transferase</keyword>
<organism evidence="3">
    <name type="scientific">Klebsiella pneumoniae</name>
    <dbReference type="NCBI Taxonomy" id="573"/>
    <lineage>
        <taxon>Bacteria</taxon>
        <taxon>Pseudomonadati</taxon>
        <taxon>Pseudomonadota</taxon>
        <taxon>Gammaproteobacteria</taxon>
        <taxon>Enterobacterales</taxon>
        <taxon>Enterobacteriaceae</taxon>
        <taxon>Klebsiella/Raoultella group</taxon>
        <taxon>Klebsiella</taxon>
        <taxon>Klebsiella pneumoniae complex</taxon>
    </lineage>
</organism>
<feature type="domain" description="Polysaccharide pyruvyl transferase" evidence="1">
    <location>
        <begin position="105"/>
        <end position="218"/>
    </location>
</feature>
<protein>
    <submittedName>
        <fullName evidence="2 4">Polysaccharide pyruvyl transferase</fullName>
    </submittedName>
</protein>
<dbReference type="InterPro" id="IPR007345">
    <property type="entry name" value="Polysacch_pyruvyl_Trfase"/>
</dbReference>
<evidence type="ECO:0000313" key="2">
    <source>
        <dbReference type="EMBL" id="AKJ75293.1"/>
    </source>
</evidence>
<evidence type="ECO:0000313" key="4">
    <source>
        <dbReference type="EMBL" id="QQL32191.1"/>
    </source>
</evidence>
<gene>
    <name evidence="5" type="ORF">DM078_29865</name>
    <name evidence="2" type="ORF">DM23092/04_00008</name>
    <name evidence="6" type="ORF">DW286_16600</name>
    <name evidence="7" type="ORF">E1814_25410</name>
    <name evidence="4" type="ORF">H3G96_018850</name>
</gene>
<dbReference type="EMBL" id="AB897511">
    <property type="protein sequence ID" value="BAQ02761.1"/>
    <property type="molecule type" value="Genomic_DNA"/>
</dbReference>
<accession>A0A0A8J8K3</accession>
<dbReference type="EMBL" id="CP066534">
    <property type="protein sequence ID" value="QQL32191.1"/>
    <property type="molecule type" value="Genomic_DNA"/>
</dbReference>
<sequence length="290" mass="33680">MKEVKVHWCNIENFGDALNPYLISKISGLPVKYRNYKTPSYYKELRSLAKCILTFKKYDFNRMLPYNRRESVVLGIGSLLDRSRSNFSVWGSGYMNNFERAEGGTLHAVRGRFSAEKLMKEGFPYCSVWGDPGLLLPRVYCPKKNKHYKVGIIPHLKDYDYFKNKYRSNKNIKVIDLKTKDIEFVVDEIISCEYILSTSLHGVIVAQAYDIPTLWIKHNDINTDGIKFYDYFDSVGIKPYDGFEDYESLINDYESAFVKHANISKITTDLKKMQDNLLSVAPFPVLDKFK</sequence>
<evidence type="ECO:0000259" key="1">
    <source>
        <dbReference type="Pfam" id="PF04230"/>
    </source>
</evidence>
<reference evidence="5" key="5">
    <citation type="submission" date="2018-07" db="EMBL/GenBank/DDBJ databases">
        <authorList>
            <person name="Martins R.C."/>
            <person name="Perdigao-Neto L.V."/>
            <person name="Costa S.F."/>
            <person name="Levin A.S.S."/>
        </authorList>
    </citation>
    <scope>NUCLEOTIDE SEQUENCE</scope>
    <source>
        <strain evidence="5">BC_5001</strain>
    </source>
</reference>
<reference evidence="3" key="1">
    <citation type="submission" date="2013-12" db="EMBL/GenBank/DDBJ databases">
        <authorList>
            <person name="Pan Y."/>
        </authorList>
    </citation>
    <scope>NUCLEOTIDE SEQUENCE</scope>
    <source>
        <strain evidence="3">NCTC 8172</strain>
    </source>
</reference>
<dbReference type="EMBL" id="QOHW01000077">
    <property type="protein sequence ID" value="RBZ15135.1"/>
    <property type="molecule type" value="Genomic_DNA"/>
</dbReference>
<reference evidence="7 8" key="7">
    <citation type="submission" date="2019-03" db="EMBL/GenBank/DDBJ databases">
        <title>Multidrug-Resistant Klebsiella pneumoniae Clinical Bloodstream Isolates in Shanghai, China.</title>
        <authorList>
            <person name="Wang S."/>
        </authorList>
    </citation>
    <scope>NUCLEOTIDE SEQUENCE [LARGE SCALE GENOMIC DNA]</scope>
    <source>
        <strain evidence="7 8">RJ1071</strain>
    </source>
</reference>
<evidence type="ECO:0000313" key="3">
    <source>
        <dbReference type="EMBL" id="BAQ02761.1"/>
    </source>
</evidence>
<evidence type="ECO:0000313" key="9">
    <source>
        <dbReference type="Proteomes" id="UP000532829"/>
    </source>
</evidence>
<dbReference type="EMBL" id="KR007672">
    <property type="protein sequence ID" value="AKJ75293.1"/>
    <property type="molecule type" value="Genomic_DNA"/>
</dbReference>
<proteinExistence type="predicted"/>
<reference evidence="6" key="4">
    <citation type="submission" date="2018-07" db="EMBL/GenBank/DDBJ databases">
        <title>Draft genome sequence of Klebsiella pneumoniae K293.</title>
        <authorList>
            <person name="He F."/>
        </authorList>
    </citation>
    <scope>NUCLEOTIDE SEQUENCE</scope>
    <source>
        <strain evidence="6">K293</strain>
    </source>
</reference>
<dbReference type="Proteomes" id="UP000532829">
    <property type="component" value="Chromosome"/>
</dbReference>
<evidence type="ECO:0000313" key="7">
    <source>
        <dbReference type="EMBL" id="TDJ92765.1"/>
    </source>
</evidence>
<evidence type="ECO:0000313" key="6">
    <source>
        <dbReference type="EMBL" id="RDT90019.1"/>
    </source>
</evidence>
<dbReference type="AlphaFoldDB" id="A0A0A8J8K3"/>
<reference evidence="4 9" key="8">
    <citation type="submission" date="2020-12" db="EMBL/GenBank/DDBJ databases">
        <title>The complete genome of Klebsiella pneumoniae strain 090374.</title>
        <authorList>
            <person name="Wei L."/>
            <person name="Wen H."/>
            <person name="Liu L."/>
            <person name="Feng Y."/>
            <person name="Zong Z."/>
        </authorList>
    </citation>
    <scope>NUCLEOTIDE SEQUENCE [LARGE SCALE GENOMIC DNA]</scope>
    <source>
        <strain evidence="4 9">WCHKP090374</strain>
    </source>
</reference>
<dbReference type="Pfam" id="PF04230">
    <property type="entry name" value="PS_pyruv_trans"/>
    <property type="match status" value="1"/>
</dbReference>
<reference evidence="2" key="3">
    <citation type="journal article" date="2015" name="Genome Biol. Evol.">
        <title>Extensive Capsule Locus Variation and Large-Scale Genomic Recombination within the Klebsiella pneumoniae Clonal Group 258.</title>
        <authorList>
            <person name="Wyres K.L."/>
            <person name="Gorrie C."/>
            <person name="Edwards D.J."/>
            <person name="Wertheim H.F."/>
            <person name="Hsu L.Y."/>
            <person name="Van Kinh N."/>
            <person name="Zadoks R."/>
            <person name="Baker S."/>
            <person name="Holt K.E."/>
        </authorList>
    </citation>
    <scope>NUCLEOTIDE SEQUENCE</scope>
    <source>
        <strain evidence="2">DM23092/04</strain>
    </source>
</reference>
<dbReference type="RefSeq" id="WP_107317138.1">
    <property type="nucleotide sequence ID" value="NZ_BFCX01000074.1"/>
</dbReference>
<dbReference type="Proteomes" id="UP000253559">
    <property type="component" value="Unassembled WGS sequence"/>
</dbReference>
<reference evidence="3" key="2">
    <citation type="journal article" date="2014" name="Antimicrob. Agents Chemother.">
        <title>Identification of capsular types in carbapenem-resistant Klebsiella pneumoniae strains by wzc sequencing and implications in capsule depolymerase treatment.</title>
        <authorList>
            <person name="Pan Y.-J."/>
            <person name="Lin T.-L."/>
            <person name="Lin Y.-T."/>
            <person name="Su P.-A."/>
            <person name="Chen C.-T."/>
            <person name="Hsieh P.-F."/>
            <person name="Hsu C.-R."/>
            <person name="Chen C.-C."/>
            <person name="Hsieh Y.-C."/>
            <person name="Wang J.-T."/>
        </authorList>
    </citation>
    <scope>NUCLEOTIDE SEQUENCE</scope>
    <source>
        <strain evidence="3">NCTC 8172</strain>
    </source>
</reference>
<dbReference type="PATRIC" id="fig|573.1921.peg.3533"/>